<dbReference type="InterPro" id="IPR023606">
    <property type="entry name" value="CoA-Trfase_III_dom_1_sf"/>
</dbReference>
<dbReference type="EMBL" id="JAOVZQ010000001">
    <property type="protein sequence ID" value="MCY0096353.1"/>
    <property type="molecule type" value="Genomic_DNA"/>
</dbReference>
<reference evidence="3" key="1">
    <citation type="submission" date="2022-10" db="EMBL/GenBank/DDBJ databases">
        <title>Hoeflea sp. J2-29, isolated from marine algae.</title>
        <authorList>
            <person name="Kristyanto S."/>
            <person name="Kim J.M."/>
            <person name="Jeon C.O."/>
        </authorList>
    </citation>
    <scope>NUCLEOTIDE SEQUENCE</scope>
    <source>
        <strain evidence="3">J2-29</strain>
    </source>
</reference>
<dbReference type="SUPFAM" id="SSF89796">
    <property type="entry name" value="CoA-transferase family III (CaiB/BaiF)"/>
    <property type="match status" value="1"/>
</dbReference>
<dbReference type="InterPro" id="IPR044855">
    <property type="entry name" value="CoA-Trfase_III_dom3_sf"/>
</dbReference>
<comment type="caution">
    <text evidence="3">The sequence shown here is derived from an EMBL/GenBank/DDBJ whole genome shotgun (WGS) entry which is preliminary data.</text>
</comment>
<dbReference type="Pfam" id="PF02515">
    <property type="entry name" value="CoA_transf_3"/>
    <property type="match status" value="1"/>
</dbReference>
<accession>A0ABT3YKC7</accession>
<protein>
    <submittedName>
        <fullName evidence="3">CoA transferase</fullName>
    </submittedName>
</protein>
<organism evidence="3 4">
    <name type="scientific">Hoeflea ulvae</name>
    <dbReference type="NCBI Taxonomy" id="2983764"/>
    <lineage>
        <taxon>Bacteria</taxon>
        <taxon>Pseudomonadati</taxon>
        <taxon>Pseudomonadota</taxon>
        <taxon>Alphaproteobacteria</taxon>
        <taxon>Hyphomicrobiales</taxon>
        <taxon>Rhizobiaceae</taxon>
        <taxon>Hoeflea</taxon>
    </lineage>
</organism>
<dbReference type="PANTHER" id="PTHR48207">
    <property type="entry name" value="SUCCINATE--HYDROXYMETHYLGLUTARATE COA-TRANSFERASE"/>
    <property type="match status" value="1"/>
</dbReference>
<keyword evidence="4" id="KW-1185">Reference proteome</keyword>
<sequence length="383" mass="41364">MTDTNTPVILPLEGLRVLDFAQFLAGPMAALRLADLGAEVIKVERPQGGELCRKLVVADQMFEGDSLLFHTINRNKRSMAADLKSADDLEKVRKLIASADVMIHNFRPGVMERIGLDHKSVKAINPRLVYGTVTGYGDKGPWRDKPGQDLLVQSLSGLTWLSGNRDDGPVPVSFAVLDMATGNHLVQGILAALVRRGVTGKGGLVEVDLMSSAIDAQFEQLTSFFNGDRTQPPRSAIANASVHAAAPYGIYQTSDGHIAIAMTPIAALADLLQCEALAPYRDPDLAFVRRDEIKAILADFLKTGTTATWLSRLEPADVWCAEVLDWPKFCRTEGFAALDPLQEVVAGNGATMTTTRCPIRIDGQTLTSPRGAPRLGEYGGDQT</sequence>
<name>A0ABT3YKC7_9HYPH</name>
<evidence type="ECO:0000256" key="1">
    <source>
        <dbReference type="ARBA" id="ARBA00022679"/>
    </source>
</evidence>
<dbReference type="InterPro" id="IPR003673">
    <property type="entry name" value="CoA-Trfase_fam_III"/>
</dbReference>
<keyword evidence="1 3" id="KW-0808">Transferase</keyword>
<proteinExistence type="predicted"/>
<dbReference type="Gene3D" id="3.40.50.10540">
    <property type="entry name" value="Crotonobetainyl-coa:carnitine coa-transferase, domain 1"/>
    <property type="match status" value="1"/>
</dbReference>
<dbReference type="Proteomes" id="UP001081283">
    <property type="component" value="Unassembled WGS sequence"/>
</dbReference>
<dbReference type="RefSeq" id="WP_267614184.1">
    <property type="nucleotide sequence ID" value="NZ_JAOVZQ010000001.1"/>
</dbReference>
<feature type="region of interest" description="Disordered" evidence="2">
    <location>
        <begin position="362"/>
        <end position="383"/>
    </location>
</feature>
<dbReference type="Gene3D" id="3.30.1540.10">
    <property type="entry name" value="formyl-coa transferase, domain 3"/>
    <property type="match status" value="1"/>
</dbReference>
<evidence type="ECO:0000313" key="3">
    <source>
        <dbReference type="EMBL" id="MCY0096353.1"/>
    </source>
</evidence>
<gene>
    <name evidence="3" type="ORF">OEG82_20400</name>
</gene>
<evidence type="ECO:0000256" key="2">
    <source>
        <dbReference type="SAM" id="MobiDB-lite"/>
    </source>
</evidence>
<dbReference type="GO" id="GO:0016740">
    <property type="term" value="F:transferase activity"/>
    <property type="evidence" value="ECO:0007669"/>
    <property type="project" value="UniProtKB-KW"/>
</dbReference>
<dbReference type="PANTHER" id="PTHR48207:SF4">
    <property type="entry name" value="BLL6097 PROTEIN"/>
    <property type="match status" value="1"/>
</dbReference>
<dbReference type="InterPro" id="IPR050483">
    <property type="entry name" value="CoA-transferase_III_domain"/>
</dbReference>
<evidence type="ECO:0000313" key="4">
    <source>
        <dbReference type="Proteomes" id="UP001081283"/>
    </source>
</evidence>